<dbReference type="Pfam" id="PF04101">
    <property type="entry name" value="Glyco_tran_28_C"/>
    <property type="match status" value="1"/>
</dbReference>
<proteinExistence type="predicted"/>
<dbReference type="GO" id="GO:0016758">
    <property type="term" value="F:hexosyltransferase activity"/>
    <property type="evidence" value="ECO:0007669"/>
    <property type="project" value="InterPro"/>
</dbReference>
<reference evidence="3" key="1">
    <citation type="submission" date="2019-08" db="EMBL/GenBank/DDBJ databases">
        <authorList>
            <person name="Zheng X."/>
        </authorList>
    </citation>
    <scope>NUCLEOTIDE SEQUENCE [LARGE SCALE GENOMIC DNA]</scope>
    <source>
        <strain evidence="3">FJAT-25496</strain>
    </source>
</reference>
<protein>
    <recommendedName>
        <fullName evidence="1">Glycosyl transferase family 28 C-terminal domain-containing protein</fullName>
    </recommendedName>
</protein>
<organism evidence="2 3">
    <name type="scientific">Cytobacillus dafuensis</name>
    <name type="common">Bacillus dafuensis</name>
    <dbReference type="NCBI Taxonomy" id="1742359"/>
    <lineage>
        <taxon>Bacteria</taxon>
        <taxon>Bacillati</taxon>
        <taxon>Bacillota</taxon>
        <taxon>Bacilli</taxon>
        <taxon>Bacillales</taxon>
        <taxon>Bacillaceae</taxon>
        <taxon>Cytobacillus</taxon>
    </lineage>
</organism>
<keyword evidence="3" id="KW-1185">Reference proteome</keyword>
<sequence>MFIIPHTNAKSFSEKGYALTLEEENLTAHSLIKALDLAEQNKLNMIKKMRDSRMGDALTMLVKEIKFEVIDDASLYGSVFYL</sequence>
<dbReference type="RefSeq" id="WP_057776500.1">
    <property type="nucleotide sequence ID" value="NZ_CP042593.1"/>
</dbReference>
<dbReference type="AlphaFoldDB" id="A0A5B8Z918"/>
<name>A0A5B8Z918_CYTDA</name>
<dbReference type="STRING" id="1742359.GCA_001439625_01426"/>
<dbReference type="KEGG" id="bda:FSZ17_12205"/>
<dbReference type="InterPro" id="IPR007235">
    <property type="entry name" value="Glyco_trans_28_C"/>
</dbReference>
<accession>A0A5B8Z918</accession>
<evidence type="ECO:0000259" key="1">
    <source>
        <dbReference type="Pfam" id="PF04101"/>
    </source>
</evidence>
<dbReference type="OrthoDB" id="9808936at2"/>
<dbReference type="Proteomes" id="UP000321555">
    <property type="component" value="Chromosome"/>
</dbReference>
<dbReference type="EMBL" id="CP042593">
    <property type="protein sequence ID" value="QED47946.1"/>
    <property type="molecule type" value="Genomic_DNA"/>
</dbReference>
<feature type="domain" description="Glycosyl transferase family 28 C-terminal" evidence="1">
    <location>
        <begin position="7"/>
        <end position="52"/>
    </location>
</feature>
<evidence type="ECO:0000313" key="2">
    <source>
        <dbReference type="EMBL" id="QED47946.1"/>
    </source>
</evidence>
<evidence type="ECO:0000313" key="3">
    <source>
        <dbReference type="Proteomes" id="UP000321555"/>
    </source>
</evidence>
<gene>
    <name evidence="2" type="ORF">FSZ17_12205</name>
</gene>